<feature type="domain" description="Aminoglycoside phosphotransferase" evidence="1">
    <location>
        <begin position="276"/>
        <end position="454"/>
    </location>
</feature>
<protein>
    <recommendedName>
        <fullName evidence="1">Aminoglycoside phosphotransferase domain-containing protein</fullName>
    </recommendedName>
</protein>
<organism evidence="2 3">
    <name type="scientific">Uncinocarpus reesii (strain UAMH 1704)</name>
    <dbReference type="NCBI Taxonomy" id="336963"/>
    <lineage>
        <taxon>Eukaryota</taxon>
        <taxon>Fungi</taxon>
        <taxon>Dikarya</taxon>
        <taxon>Ascomycota</taxon>
        <taxon>Pezizomycotina</taxon>
        <taxon>Eurotiomycetes</taxon>
        <taxon>Eurotiomycetidae</taxon>
        <taxon>Onygenales</taxon>
        <taxon>Onygenaceae</taxon>
        <taxon>Uncinocarpus</taxon>
    </lineage>
</organism>
<evidence type="ECO:0000259" key="1">
    <source>
        <dbReference type="Pfam" id="PF01636"/>
    </source>
</evidence>
<dbReference type="eggNOG" id="ENOG502SMG7">
    <property type="taxonomic scope" value="Eukaryota"/>
</dbReference>
<dbReference type="InterPro" id="IPR002575">
    <property type="entry name" value="Aminoglycoside_PTrfase"/>
</dbReference>
<dbReference type="Gene3D" id="3.90.1200.10">
    <property type="match status" value="1"/>
</dbReference>
<dbReference type="AlphaFoldDB" id="C4JQY6"/>
<gene>
    <name evidence="2" type="ORF">UREG_03468</name>
</gene>
<dbReference type="InParanoid" id="C4JQY6"/>
<dbReference type="KEGG" id="ure:UREG_03468"/>
<dbReference type="InterPro" id="IPR051678">
    <property type="entry name" value="AGP_Transferase"/>
</dbReference>
<proteinExistence type="predicted"/>
<keyword evidence="3" id="KW-1185">Reference proteome</keyword>
<accession>C4JQY6</accession>
<dbReference type="Proteomes" id="UP000002058">
    <property type="component" value="Unassembled WGS sequence"/>
</dbReference>
<evidence type="ECO:0000313" key="3">
    <source>
        <dbReference type="Proteomes" id="UP000002058"/>
    </source>
</evidence>
<evidence type="ECO:0000313" key="2">
    <source>
        <dbReference type="EMBL" id="EEP78622.1"/>
    </source>
</evidence>
<dbReference type="PANTHER" id="PTHR21310:SF58">
    <property type="entry name" value="AMINOGLYCOSIDE PHOSPHOTRANSFERASE DOMAIN-CONTAINING PROTEIN"/>
    <property type="match status" value="1"/>
</dbReference>
<dbReference type="HOGENOM" id="CLU_021768_10_2_1"/>
<sequence length="493" mass="55875">MSRVPFAIIYFSHSRLVHRLWHYCSVAWAGFRQLAYLPFYLPSRFSKYEKSDDIEASSATGTTHNTEEAPRTLTLSNAEAAQWNRELLLEFKAALEKNPAVDLISMFPDSYHHEHRNAQYPQLSYAAEINLHALNELHNALRRKPEVNLLSAFPPNYTHRITMATGPTTLSSAGKSIPQRSAPEFRKRLDLAVTASVIFPLSEEVLSLLARSGGSAYSGPADAEESLVLSLKNLLWDSTKLWENPVRGVVVKCSEGLVAKVITGNKDYTEYTSLKFLEEWAPEIPAPRPHGLVAFGPFRVIFMSHIPDMTLTQAWPSLSHEEKLSIQHQLDDIFRRLRTLRQDDGKVLGGVYGEGVKDLRVDECALFKGITTAIKFNDLQFSARHHGSSTYVEFLQSFLENDYSISMNGSVFTHGDVRTDNIMVKQDANGCYIVTGIIDWEYSGFYPEYYECTGLTRTLSLVDENDWYLYLPESISPSQFPESRYPILLVRRV</sequence>
<dbReference type="EMBL" id="CH476616">
    <property type="protein sequence ID" value="EEP78622.1"/>
    <property type="molecule type" value="Genomic_DNA"/>
</dbReference>
<name>C4JQY6_UNCRE</name>
<reference evidence="3" key="1">
    <citation type="journal article" date="2009" name="Genome Res.">
        <title>Comparative genomic analyses of the human fungal pathogens Coccidioides and their relatives.</title>
        <authorList>
            <person name="Sharpton T.J."/>
            <person name="Stajich J.E."/>
            <person name="Rounsley S.D."/>
            <person name="Gardner M.J."/>
            <person name="Wortman J.R."/>
            <person name="Jordar V.S."/>
            <person name="Maiti R."/>
            <person name="Kodira C.D."/>
            <person name="Neafsey D.E."/>
            <person name="Zeng Q."/>
            <person name="Hung C.-Y."/>
            <person name="McMahan C."/>
            <person name="Muszewska A."/>
            <person name="Grynberg M."/>
            <person name="Mandel M.A."/>
            <person name="Kellner E.M."/>
            <person name="Barker B.M."/>
            <person name="Galgiani J.N."/>
            <person name="Orbach M.J."/>
            <person name="Kirkland T.N."/>
            <person name="Cole G.T."/>
            <person name="Henn M.R."/>
            <person name="Birren B.W."/>
            <person name="Taylor J.W."/>
        </authorList>
    </citation>
    <scope>NUCLEOTIDE SEQUENCE [LARGE SCALE GENOMIC DNA]</scope>
    <source>
        <strain evidence="3">UAMH 1704</strain>
    </source>
</reference>
<dbReference type="GeneID" id="8442042"/>
<dbReference type="SUPFAM" id="SSF56112">
    <property type="entry name" value="Protein kinase-like (PK-like)"/>
    <property type="match status" value="1"/>
</dbReference>
<dbReference type="InterPro" id="IPR011009">
    <property type="entry name" value="Kinase-like_dom_sf"/>
</dbReference>
<dbReference type="OMA" id="ENDWYLY"/>
<dbReference type="PANTHER" id="PTHR21310">
    <property type="entry name" value="AMINOGLYCOSIDE PHOSPHOTRANSFERASE-RELATED-RELATED"/>
    <property type="match status" value="1"/>
</dbReference>
<dbReference type="Pfam" id="PF01636">
    <property type="entry name" value="APH"/>
    <property type="match status" value="1"/>
</dbReference>
<dbReference type="RefSeq" id="XP_002543951.1">
    <property type="nucleotide sequence ID" value="XM_002543905.1"/>
</dbReference>
<dbReference type="OrthoDB" id="2906425at2759"/>
<dbReference type="VEuPathDB" id="FungiDB:UREG_03468"/>